<protein>
    <submittedName>
        <fullName evidence="4">Testis-expressed sequence 264 protein-like</fullName>
    </submittedName>
</protein>
<feature type="transmembrane region" description="Helical" evidence="2">
    <location>
        <begin position="7"/>
        <end position="30"/>
    </location>
</feature>
<proteinExistence type="predicted"/>
<keyword evidence="2" id="KW-1133">Transmembrane helix</keyword>
<dbReference type="SUPFAM" id="SSF55136">
    <property type="entry name" value="Probable bacterial effector-binding domain"/>
    <property type="match status" value="1"/>
</dbReference>
<accession>A0ABM1E979</accession>
<dbReference type="PANTHER" id="PTHR15949">
    <property type="entry name" value="TESTIS-EXPRESSED PROTEIN 264"/>
    <property type="match status" value="1"/>
</dbReference>
<evidence type="ECO:0000256" key="2">
    <source>
        <dbReference type="SAM" id="Phobius"/>
    </source>
</evidence>
<keyword evidence="2" id="KW-0812">Transmembrane</keyword>
<evidence type="ECO:0000313" key="4">
    <source>
        <dbReference type="RefSeq" id="XP_014668750.1"/>
    </source>
</evidence>
<reference evidence="4" key="1">
    <citation type="submission" date="2025-08" db="UniProtKB">
        <authorList>
            <consortium name="RefSeq"/>
        </authorList>
    </citation>
    <scope>IDENTIFICATION</scope>
</reference>
<dbReference type="GeneID" id="106810012"/>
<feature type="compositionally biased region" description="Polar residues" evidence="1">
    <location>
        <begin position="214"/>
        <end position="230"/>
    </location>
</feature>
<gene>
    <name evidence="4" type="primary">LOC106810012</name>
</gene>
<organism evidence="3 4">
    <name type="scientific">Priapulus caudatus</name>
    <name type="common">Priapulid worm</name>
    <dbReference type="NCBI Taxonomy" id="37621"/>
    <lineage>
        <taxon>Eukaryota</taxon>
        <taxon>Metazoa</taxon>
        <taxon>Ecdysozoa</taxon>
        <taxon>Scalidophora</taxon>
        <taxon>Priapulida</taxon>
        <taxon>Priapulimorpha</taxon>
        <taxon>Priapulimorphida</taxon>
        <taxon>Priapulidae</taxon>
        <taxon>Priapulus</taxon>
    </lineage>
</organism>
<dbReference type="PANTHER" id="PTHR15949:SF3">
    <property type="entry name" value="TESTIS-EXPRESSED PROTEIN 264"/>
    <property type="match status" value="1"/>
</dbReference>
<keyword evidence="2" id="KW-0472">Membrane</keyword>
<dbReference type="InterPro" id="IPR011256">
    <property type="entry name" value="Reg_factor_effector_dom_sf"/>
</dbReference>
<sequence length="241" mass="25812">MDTEVEIVLLSAIFVLIVLIFGTVFGLLYYSGIFHDVVIGAGKPPVANVEVAYLIGRGPYKHAGKLFTQVTAAAPMCRGIGLYYDDPHEVPAAKLRYIVGAIIAEGSELPDKNLKDILTSKGFSFASFPVVTHAVTTTFPYKTIISVFIAVSRVYPKLGEYIISREESKSLERVDTDAPQRPTPPGEPAGGSTSGSGTPESEAAAVQRAERSRTPSPESRNGNEQSTGSSFEDLGQEEADV</sequence>
<dbReference type="Proteomes" id="UP000695022">
    <property type="component" value="Unplaced"/>
</dbReference>
<dbReference type="RefSeq" id="XP_014668750.1">
    <property type="nucleotide sequence ID" value="XM_014813264.1"/>
</dbReference>
<name>A0ABM1E979_PRICU</name>
<dbReference type="Gene3D" id="3.20.80.10">
    <property type="entry name" value="Regulatory factor, effector binding domain"/>
    <property type="match status" value="1"/>
</dbReference>
<feature type="region of interest" description="Disordered" evidence="1">
    <location>
        <begin position="170"/>
        <end position="241"/>
    </location>
</feature>
<evidence type="ECO:0000313" key="3">
    <source>
        <dbReference type="Proteomes" id="UP000695022"/>
    </source>
</evidence>
<keyword evidence="3" id="KW-1185">Reference proteome</keyword>
<evidence type="ECO:0000256" key="1">
    <source>
        <dbReference type="SAM" id="MobiDB-lite"/>
    </source>
</evidence>